<dbReference type="SUPFAM" id="SSF52540">
    <property type="entry name" value="P-loop containing nucleoside triphosphate hydrolases"/>
    <property type="match status" value="2"/>
</dbReference>
<reference evidence="8 9" key="1">
    <citation type="submission" date="2016-11" db="UniProtKB">
        <authorList>
            <consortium name="WormBaseParasite"/>
        </authorList>
    </citation>
    <scope>IDENTIFICATION</scope>
</reference>
<dbReference type="GO" id="GO:0043139">
    <property type="term" value="F:5'-3' DNA helicase activity"/>
    <property type="evidence" value="ECO:0007669"/>
    <property type="project" value="UniProtKB-EC"/>
</dbReference>
<feature type="domain" description="DNA helicase Pif1-like DEAD-box helicase" evidence="4">
    <location>
        <begin position="294"/>
        <end position="490"/>
    </location>
</feature>
<keyword evidence="2" id="KW-0347">Helicase</keyword>
<keyword evidence="1" id="KW-0539">Nucleus</keyword>
<comment type="similarity">
    <text evidence="2">Belongs to the helicase family.</text>
</comment>
<sequence>DSEEAVAAGCSVACTATLERLDPRLGSVQHSRRITGCQLTLQRDSHGELRLRLAAKTHSANLSAKGVVIFKKFWREGKCTLRLPSESAQLLLSNCPVDRLADFLKLLFVKQQCAASRQQRAAPLRQLQQHRQPALPQAETDISPVSAADLAAVRARQAAAAAAAAAAGSAASTATTPQRLQRKRPAVAPAASAAATAAMLQLPGFRPAGGTPPSLKLLGQLPRSLVAGPASKIPSCWASLPDPQLLGQPPRSSVAGPASQILSKQSAITNPIRSQGPRLDLLSSPLSAPGQHALTEEQAAVLDAVRSGVSVFYTGSAGTGKSVLLQRIVGMLPPDRTVVSASTGVAACQIGGQTLHSFAGVGDGSGGIERCVSRAASRPAVAEAWRRCRHLVIDEISMVDAEFFDCLDVVARTLRRSREPFGGIQLVLCGDFLQLPPVKPSDAKGRRFAFESSAWQRAVKATLQLRQVHRQADRKFVDLLTHIRYGRCEPRHSEMLRSTRRNLDESSANSDKDIVATQLCTHKRQVEAINQHQLRLLPTESVNFVAKDSMPAGLNSLLPSVMLTRNLDLARGLVNGARGVVTGFSSERGSGPGWPVVRFVGGHERIVDQHEFAARVAGAEMPVIRRQVPLQLAWAISVHKSQGMTLDACRLYVSEAFEAGQVYVALSRCRSLESLSVANWDASCVRADERVLNFYRQLRECSG</sequence>
<dbReference type="CDD" id="cd18037">
    <property type="entry name" value="DEXSc_Pif1_like"/>
    <property type="match status" value="1"/>
</dbReference>
<evidence type="ECO:0000259" key="5">
    <source>
        <dbReference type="Pfam" id="PF21530"/>
    </source>
</evidence>
<dbReference type="InterPro" id="IPR057437">
    <property type="entry name" value="PIF1/LRR1_PH"/>
</dbReference>
<keyword evidence="2" id="KW-0067">ATP-binding</keyword>
<keyword evidence="2" id="KW-0227">DNA damage</keyword>
<feature type="domain" description="PIF1/LRR1 pleckstrin homology" evidence="6">
    <location>
        <begin position="12"/>
        <end position="112"/>
    </location>
</feature>
<keyword evidence="7" id="KW-1185">Reference proteome</keyword>
<keyword evidence="2" id="KW-0233">DNA recombination</keyword>
<evidence type="ECO:0000256" key="2">
    <source>
        <dbReference type="RuleBase" id="RU363044"/>
    </source>
</evidence>
<name>A0A1I8HKG5_9PLAT</name>
<dbReference type="WBParaSite" id="maker-uti_cns_0002954-snap-gene-0.4-mRNA-1">
    <property type="protein sequence ID" value="maker-uti_cns_0002954-snap-gene-0.4-mRNA-1"/>
    <property type="gene ID" value="maker-uti_cns_0002954-snap-gene-0.4"/>
</dbReference>
<feature type="region of interest" description="Disordered" evidence="3">
    <location>
        <begin position="168"/>
        <end position="188"/>
    </location>
</feature>
<dbReference type="CDD" id="cd18809">
    <property type="entry name" value="SF1_C_RecD"/>
    <property type="match status" value="1"/>
</dbReference>
<dbReference type="GO" id="GO:0000723">
    <property type="term" value="P:telomere maintenance"/>
    <property type="evidence" value="ECO:0007669"/>
    <property type="project" value="InterPro"/>
</dbReference>
<dbReference type="Pfam" id="PF25344">
    <property type="entry name" value="PH_LRR1"/>
    <property type="match status" value="1"/>
</dbReference>
<dbReference type="GO" id="GO:0016787">
    <property type="term" value="F:hydrolase activity"/>
    <property type="evidence" value="ECO:0007669"/>
    <property type="project" value="UniProtKB-KW"/>
</dbReference>
<evidence type="ECO:0000256" key="1">
    <source>
        <dbReference type="ARBA" id="ARBA00023242"/>
    </source>
</evidence>
<evidence type="ECO:0000313" key="7">
    <source>
        <dbReference type="Proteomes" id="UP000095280"/>
    </source>
</evidence>
<dbReference type="WBParaSite" id="maker-uti_cns_0006761-snap-gene-0.6-mRNA-1">
    <property type="protein sequence ID" value="maker-uti_cns_0006761-snap-gene-0.6-mRNA-1"/>
    <property type="gene ID" value="maker-uti_cns_0006761-snap-gene-0.6"/>
</dbReference>
<feature type="domain" description="DNA helicase Pif1-like 2B" evidence="5">
    <location>
        <begin position="561"/>
        <end position="584"/>
    </location>
</feature>
<accession>A0A1I8HKG5</accession>
<dbReference type="EC" id="5.6.2.3" evidence="2"/>
<dbReference type="Pfam" id="PF05970">
    <property type="entry name" value="PIF1"/>
    <property type="match status" value="1"/>
</dbReference>
<evidence type="ECO:0000259" key="4">
    <source>
        <dbReference type="Pfam" id="PF05970"/>
    </source>
</evidence>
<dbReference type="InterPro" id="IPR051055">
    <property type="entry name" value="PIF1_helicase"/>
</dbReference>
<evidence type="ECO:0000259" key="6">
    <source>
        <dbReference type="Pfam" id="PF25344"/>
    </source>
</evidence>
<dbReference type="GO" id="GO:0006310">
    <property type="term" value="P:DNA recombination"/>
    <property type="evidence" value="ECO:0007669"/>
    <property type="project" value="UniProtKB-KW"/>
</dbReference>
<comment type="catalytic activity">
    <reaction evidence="2">
        <text>ATP + H2O = ADP + phosphate + H(+)</text>
        <dbReference type="Rhea" id="RHEA:13065"/>
        <dbReference type="ChEBI" id="CHEBI:15377"/>
        <dbReference type="ChEBI" id="CHEBI:15378"/>
        <dbReference type="ChEBI" id="CHEBI:30616"/>
        <dbReference type="ChEBI" id="CHEBI:43474"/>
        <dbReference type="ChEBI" id="CHEBI:456216"/>
        <dbReference type="EC" id="5.6.2.3"/>
    </reaction>
</comment>
<evidence type="ECO:0000256" key="3">
    <source>
        <dbReference type="SAM" id="MobiDB-lite"/>
    </source>
</evidence>
<dbReference type="InterPro" id="IPR049163">
    <property type="entry name" value="Pif1-like_2B_dom"/>
</dbReference>
<dbReference type="Gene3D" id="3.40.50.300">
    <property type="entry name" value="P-loop containing nucleotide triphosphate hydrolases"/>
    <property type="match status" value="1"/>
</dbReference>
<organism evidence="7 9">
    <name type="scientific">Macrostomum lignano</name>
    <dbReference type="NCBI Taxonomy" id="282301"/>
    <lineage>
        <taxon>Eukaryota</taxon>
        <taxon>Metazoa</taxon>
        <taxon>Spiralia</taxon>
        <taxon>Lophotrochozoa</taxon>
        <taxon>Platyhelminthes</taxon>
        <taxon>Rhabditophora</taxon>
        <taxon>Macrostomorpha</taxon>
        <taxon>Macrostomida</taxon>
        <taxon>Macrostomidae</taxon>
        <taxon>Macrostomum</taxon>
    </lineage>
</organism>
<proteinExistence type="inferred from homology"/>
<comment type="cofactor">
    <cofactor evidence="2">
        <name>Mg(2+)</name>
        <dbReference type="ChEBI" id="CHEBI:18420"/>
    </cofactor>
</comment>
<protein>
    <recommendedName>
        <fullName evidence="2">ATP-dependent DNA helicase</fullName>
        <ecNumber evidence="2">5.6.2.3</ecNumber>
    </recommendedName>
</protein>
<dbReference type="PANTHER" id="PTHR47642:SF7">
    <property type="entry name" value="ATP-DEPENDENT DNA HELICASE PIF1"/>
    <property type="match status" value="1"/>
</dbReference>
<dbReference type="GO" id="GO:0006281">
    <property type="term" value="P:DNA repair"/>
    <property type="evidence" value="ECO:0007669"/>
    <property type="project" value="UniProtKB-KW"/>
</dbReference>
<dbReference type="PANTHER" id="PTHR47642">
    <property type="entry name" value="ATP-DEPENDENT DNA HELICASE"/>
    <property type="match status" value="1"/>
</dbReference>
<dbReference type="InterPro" id="IPR010285">
    <property type="entry name" value="DNA_helicase_pif1-like_DEAD"/>
</dbReference>
<keyword evidence="2" id="KW-0547">Nucleotide-binding</keyword>
<dbReference type="FunFam" id="3.40.50.300:FF:000805">
    <property type="entry name" value="ATP-dependent DNA helicase PIF1"/>
    <property type="match status" value="1"/>
</dbReference>
<dbReference type="InterPro" id="IPR027417">
    <property type="entry name" value="P-loop_NTPase"/>
</dbReference>
<keyword evidence="2" id="KW-0378">Hydrolase</keyword>
<keyword evidence="2" id="KW-0234">DNA repair</keyword>
<dbReference type="Proteomes" id="UP000095280">
    <property type="component" value="Unplaced"/>
</dbReference>
<dbReference type="Pfam" id="PF21530">
    <property type="entry name" value="Pif1_2B_dom"/>
    <property type="match status" value="1"/>
</dbReference>
<dbReference type="GO" id="GO:0005524">
    <property type="term" value="F:ATP binding"/>
    <property type="evidence" value="ECO:0007669"/>
    <property type="project" value="UniProtKB-KW"/>
</dbReference>
<evidence type="ECO:0000313" key="9">
    <source>
        <dbReference type="WBParaSite" id="maker-uti_cns_0006761-snap-gene-0.6-mRNA-1"/>
    </source>
</evidence>
<dbReference type="AlphaFoldDB" id="A0A1I8HKG5"/>
<evidence type="ECO:0000313" key="8">
    <source>
        <dbReference type="WBParaSite" id="maker-uti_cns_0002954-snap-gene-0.4-mRNA-1"/>
    </source>
</evidence>